<accession>A0A4Z0W4X9</accession>
<dbReference type="Pfam" id="PF05488">
    <property type="entry name" value="PAAR_motif"/>
    <property type="match status" value="1"/>
</dbReference>
<keyword evidence="2" id="KW-1185">Reference proteome</keyword>
<dbReference type="InterPro" id="IPR008727">
    <property type="entry name" value="PAAR_motif"/>
</dbReference>
<protein>
    <recommendedName>
        <fullName evidence="3">PAAR domain-containing protein</fullName>
    </recommendedName>
</protein>
<gene>
    <name evidence="1" type="ORF">E4656_13860</name>
</gene>
<reference evidence="1 2" key="1">
    <citation type="submission" date="2019-04" db="EMBL/GenBank/DDBJ databases">
        <title>Natronospirillum operosus gen. nov., sp. nov., a haloalkaliphilic satellite isolated from decaying biomass of laboratory culture of cyanobacterium Geitlerinema sp. and proposal of Natronospirillaceae fam. nov. and Saccharospirillaceae fam. nov.</title>
        <authorList>
            <person name="Kevbrin V."/>
            <person name="Boltyanskaya Y."/>
            <person name="Koziaeva V."/>
            <person name="Grouzdev D.S."/>
            <person name="Park M."/>
            <person name="Cho J."/>
        </authorList>
    </citation>
    <scope>NUCLEOTIDE SEQUENCE [LARGE SCALE GENOMIC DNA]</scope>
    <source>
        <strain evidence="1 2">G-116</strain>
    </source>
</reference>
<dbReference type="AlphaFoldDB" id="A0A4Z0W4X9"/>
<organism evidence="1 2">
    <name type="scientific">Natronospirillum operosum</name>
    <dbReference type="NCBI Taxonomy" id="2759953"/>
    <lineage>
        <taxon>Bacteria</taxon>
        <taxon>Pseudomonadati</taxon>
        <taxon>Pseudomonadota</taxon>
        <taxon>Gammaproteobacteria</taxon>
        <taxon>Oceanospirillales</taxon>
        <taxon>Natronospirillaceae</taxon>
        <taxon>Natronospirillum</taxon>
    </lineage>
</organism>
<dbReference type="Gene3D" id="2.60.200.60">
    <property type="match status" value="2"/>
</dbReference>
<name>A0A4Z0W4X9_9GAMM</name>
<dbReference type="Proteomes" id="UP000297475">
    <property type="component" value="Unassembled WGS sequence"/>
</dbReference>
<proteinExistence type="predicted"/>
<evidence type="ECO:0000313" key="1">
    <source>
        <dbReference type="EMBL" id="TGG92567.1"/>
    </source>
</evidence>
<evidence type="ECO:0000313" key="2">
    <source>
        <dbReference type="Proteomes" id="UP000297475"/>
    </source>
</evidence>
<comment type="caution">
    <text evidence="1">The sequence shown here is derived from an EMBL/GenBank/DDBJ whole genome shotgun (WGS) entry which is preliminary data.</text>
</comment>
<dbReference type="EMBL" id="SRMF01000005">
    <property type="protein sequence ID" value="TGG92567.1"/>
    <property type="molecule type" value="Genomic_DNA"/>
</dbReference>
<sequence>MDNQRPGTVSRPVARVNDITVGICCAHSNPSCIPMSGLIAQGAPTVNAEGLPVARMNDTIIGACGHTGIVASGAPTRLAEGLPVARVGDSHAGSFTGSVGGGSPTVLLD</sequence>
<evidence type="ECO:0008006" key="3">
    <source>
        <dbReference type="Google" id="ProtNLM"/>
    </source>
</evidence>